<dbReference type="EMBL" id="FUKI01000124">
    <property type="protein sequence ID" value="SJM93828.1"/>
    <property type="molecule type" value="Genomic_DNA"/>
</dbReference>
<dbReference type="RefSeq" id="WP_087144030.1">
    <property type="nucleotide sequence ID" value="NZ_FUKI01000124.1"/>
</dbReference>
<name>A0A1R4HC43_9GAMM</name>
<proteinExistence type="predicted"/>
<evidence type="ECO:0000313" key="2">
    <source>
        <dbReference type="EMBL" id="SJM93828.1"/>
    </source>
</evidence>
<feature type="signal peptide" evidence="1">
    <location>
        <begin position="1"/>
        <end position="24"/>
    </location>
</feature>
<gene>
    <name evidence="2" type="ORF">CRENPOLYSF1_480024</name>
</gene>
<dbReference type="AlphaFoldDB" id="A0A1R4HC43"/>
<sequence length="267" mass="28306">MNLKKNTILAALAAGFLITASAHAKLIPIDDFSVPHATVKDTTLQTVPKVSGSGTQEISDGGVSTIVNNVNSIIPSIHRTLTHELFATPFPVNAAAPFNYKPTAFAEVVQPGGGYLQVINGAGENSTVSVAWNVAADFVPENTSAQFQFFVNNTDSNPTFVDFYFGDGSTNPLQLISGHNTLGANLLNADVFFNLSFDGIAKINKGGIMTMVMNGSNGWDMNIDTYGINYIPVPEANLMGLIALGLVGFDLTRKRTASLLSSSQFAI</sequence>
<evidence type="ECO:0008006" key="4">
    <source>
        <dbReference type="Google" id="ProtNLM"/>
    </source>
</evidence>
<evidence type="ECO:0000256" key="1">
    <source>
        <dbReference type="SAM" id="SignalP"/>
    </source>
</evidence>
<keyword evidence="1" id="KW-0732">Signal</keyword>
<keyword evidence="3" id="KW-1185">Reference proteome</keyword>
<protein>
    <recommendedName>
        <fullName evidence="4">PEP-CTERM protein-sorting domain-containing protein</fullName>
    </recommendedName>
</protein>
<reference evidence="3" key="1">
    <citation type="submission" date="2017-02" db="EMBL/GenBank/DDBJ databases">
        <authorList>
            <person name="Daims H."/>
        </authorList>
    </citation>
    <scope>NUCLEOTIDE SEQUENCE [LARGE SCALE GENOMIC DNA]</scope>
</reference>
<dbReference type="Proteomes" id="UP000195667">
    <property type="component" value="Unassembled WGS sequence"/>
</dbReference>
<accession>A0A1R4HC43</accession>
<evidence type="ECO:0000313" key="3">
    <source>
        <dbReference type="Proteomes" id="UP000195667"/>
    </source>
</evidence>
<feature type="chain" id="PRO_5012706767" description="PEP-CTERM protein-sorting domain-containing protein" evidence="1">
    <location>
        <begin position="25"/>
        <end position="267"/>
    </location>
</feature>
<organism evidence="2 3">
    <name type="scientific">Crenothrix polyspora</name>
    <dbReference type="NCBI Taxonomy" id="360316"/>
    <lineage>
        <taxon>Bacteria</taxon>
        <taxon>Pseudomonadati</taxon>
        <taxon>Pseudomonadota</taxon>
        <taxon>Gammaproteobacteria</taxon>
        <taxon>Methylococcales</taxon>
        <taxon>Crenotrichaceae</taxon>
        <taxon>Crenothrix</taxon>
    </lineage>
</organism>